<evidence type="ECO:0000256" key="9">
    <source>
        <dbReference type="ARBA" id="ARBA00022679"/>
    </source>
</evidence>
<comment type="similarity">
    <text evidence="17">Belongs to the peptidase S33 family. ABHD4/ABHD5 subfamily.</text>
</comment>
<evidence type="ECO:0000256" key="22">
    <source>
        <dbReference type="ARBA" id="ARBA00047543"/>
    </source>
</evidence>
<evidence type="ECO:0000256" key="6">
    <source>
        <dbReference type="ARBA" id="ARBA00022490"/>
    </source>
</evidence>
<keyword evidence="6" id="KW-0963">Cytoplasm</keyword>
<dbReference type="Ensembl" id="ENSGMOT00000015609.2">
    <property type="protein sequence ID" value="ENSGMOP00000015218.2"/>
    <property type="gene ID" value="ENSGMOG00000014242.2"/>
</dbReference>
<keyword evidence="7" id="KW-0444">Lipid biosynthesis</keyword>
<dbReference type="FunFam" id="3.40.50.1820:FF:000019">
    <property type="entry name" value="1-acylglycerol-3-phosphate O-acyltransferase ABHD5"/>
    <property type="match status" value="1"/>
</dbReference>
<comment type="catalytic activity">
    <reaction evidence="23">
        <text>eicosanoyl-CoA + 1-(9Z-octadecenoyl)-sn-glycero-3-phosphate = 1-(9Z)-octadecenoyl-2-eicosanoyl-sn-glycero-3-phosphate + CoA</text>
        <dbReference type="Rhea" id="RHEA:37451"/>
        <dbReference type="ChEBI" id="CHEBI:57287"/>
        <dbReference type="ChEBI" id="CHEBI:57380"/>
        <dbReference type="ChEBI" id="CHEBI:74544"/>
        <dbReference type="ChEBI" id="CHEBI:74937"/>
    </reaction>
    <physiologicalReaction direction="left-to-right" evidence="23">
        <dbReference type="Rhea" id="RHEA:37452"/>
    </physiologicalReaction>
</comment>
<comment type="catalytic activity">
    <reaction evidence="21">
        <text>1-hexadecanoyl-sn-glycero-3-phosphate + (9Z)-octadecenoyl-CoA = 1-hexadecanoyl-2-(9Z-octadecenoyl)-sn-glycero-3-phosphate + CoA</text>
        <dbReference type="Rhea" id="RHEA:33187"/>
        <dbReference type="ChEBI" id="CHEBI:57287"/>
        <dbReference type="ChEBI" id="CHEBI:57387"/>
        <dbReference type="ChEBI" id="CHEBI:57518"/>
        <dbReference type="ChEBI" id="CHEBI:64839"/>
    </reaction>
    <physiologicalReaction direction="left-to-right" evidence="21">
        <dbReference type="Rhea" id="RHEA:33188"/>
    </physiologicalReaction>
</comment>
<evidence type="ECO:0000313" key="29">
    <source>
        <dbReference type="Proteomes" id="UP000694546"/>
    </source>
</evidence>
<comment type="function">
    <text evidence="20">Coenzyme A-dependent lysophosphatidic acid acyltransferase that catalyzes the transfer of an acyl group on a lysophosphatidic acid. Functions preferentially with 1-oleoyl-lysophosphatidic acid followed by 1-palmitoyl-lysophosphatidic acid, 1-stearoyl-lysophosphatidic acid and 1-arachidonoyl-lysophosphatidic acid as lipid acceptor. Functions preferentially with arachidonoyl-CoA followed by oleoyl-CoA as acyl group donors. Functions in phosphatidic acid biosynthesis. May regulate the cellular storage of triacylglycerol through activation of the phospholipase PNPLA2. Involved in keratinocyte differentiation. Regulates lipid droplet fusion.</text>
</comment>
<reference evidence="28" key="2">
    <citation type="submission" date="2025-09" db="UniProtKB">
        <authorList>
            <consortium name="Ensembl"/>
        </authorList>
    </citation>
    <scope>IDENTIFICATION</scope>
</reference>
<comment type="catalytic activity">
    <reaction evidence="26">
        <text>1-(9Z-octadecenoyl)-sn-glycero-3-phosphate + (9Z)-octadecenoyl-CoA = 1,2-di-(9Z-octadecenoyl)-sn-glycero-3-phosphate + CoA</text>
        <dbReference type="Rhea" id="RHEA:37131"/>
        <dbReference type="ChEBI" id="CHEBI:57287"/>
        <dbReference type="ChEBI" id="CHEBI:57387"/>
        <dbReference type="ChEBI" id="CHEBI:74544"/>
        <dbReference type="ChEBI" id="CHEBI:74546"/>
    </reaction>
    <physiologicalReaction direction="left-to-right" evidence="26">
        <dbReference type="Rhea" id="RHEA:37132"/>
    </physiologicalReaction>
</comment>
<keyword evidence="8" id="KW-0551">Lipid droplet</keyword>
<dbReference type="GO" id="GO:0005811">
    <property type="term" value="C:lipid droplet"/>
    <property type="evidence" value="ECO:0007669"/>
    <property type="project" value="UniProtKB-SubCell"/>
</dbReference>
<evidence type="ECO:0000256" key="24">
    <source>
        <dbReference type="ARBA" id="ARBA00048632"/>
    </source>
</evidence>
<evidence type="ECO:0000256" key="23">
    <source>
        <dbReference type="ARBA" id="ARBA00047849"/>
    </source>
</evidence>
<evidence type="ECO:0000256" key="17">
    <source>
        <dbReference type="ARBA" id="ARBA00038097"/>
    </source>
</evidence>
<dbReference type="InterPro" id="IPR000073">
    <property type="entry name" value="AB_hydrolase_1"/>
</dbReference>
<keyword evidence="12" id="KW-0443">Lipid metabolism</keyword>
<evidence type="ECO:0000256" key="3">
    <source>
        <dbReference type="ARBA" id="ARBA00004496"/>
    </source>
</evidence>
<keyword evidence="9" id="KW-0808">Transferase</keyword>
<reference evidence="28" key="1">
    <citation type="submission" date="2025-08" db="UniProtKB">
        <authorList>
            <consortium name="Ensembl"/>
        </authorList>
    </citation>
    <scope>IDENTIFICATION</scope>
</reference>
<evidence type="ECO:0000256" key="7">
    <source>
        <dbReference type="ARBA" id="ARBA00022516"/>
    </source>
</evidence>
<dbReference type="InterPro" id="IPR029058">
    <property type="entry name" value="AB_hydrolase_fold"/>
</dbReference>
<dbReference type="PANTHER" id="PTHR42886">
    <property type="entry name" value="RE40534P-RELATED"/>
    <property type="match status" value="1"/>
</dbReference>
<evidence type="ECO:0000256" key="12">
    <source>
        <dbReference type="ARBA" id="ARBA00023098"/>
    </source>
</evidence>
<evidence type="ECO:0000256" key="21">
    <source>
        <dbReference type="ARBA" id="ARBA00047525"/>
    </source>
</evidence>
<evidence type="ECO:0000256" key="20">
    <source>
        <dbReference type="ARBA" id="ARBA00045357"/>
    </source>
</evidence>
<gene>
    <name evidence="28" type="primary">LOC115535725</name>
</gene>
<dbReference type="AlphaFoldDB" id="A0A8C4ZJS4"/>
<dbReference type="Proteomes" id="UP000694546">
    <property type="component" value="Chromosome 22"/>
</dbReference>
<evidence type="ECO:0000256" key="11">
    <source>
        <dbReference type="ARBA" id="ARBA00022832"/>
    </source>
</evidence>
<comment type="catalytic activity">
    <reaction evidence="24">
        <text>1-(5Z,8Z,11Z,14Z-eicosatetraenoyl)-sn-glycero-3-phosphate + (9Z)-octadecenoyl-CoA = 1-(5Z,8Z,11Z,14Z)-eicosatetraenoyl-2-(9Z)-octadecenoyl-sn-glycero-3-phosphate + CoA</text>
        <dbReference type="Rhea" id="RHEA:37455"/>
        <dbReference type="ChEBI" id="CHEBI:57287"/>
        <dbReference type="ChEBI" id="CHEBI:57387"/>
        <dbReference type="ChEBI" id="CHEBI:74938"/>
        <dbReference type="ChEBI" id="CHEBI:74941"/>
    </reaction>
    <physiologicalReaction direction="left-to-right" evidence="24">
        <dbReference type="Rhea" id="RHEA:37456"/>
    </physiologicalReaction>
</comment>
<dbReference type="GO" id="GO:0030154">
    <property type="term" value="P:cell differentiation"/>
    <property type="evidence" value="ECO:0007669"/>
    <property type="project" value="UniProtKB-KW"/>
</dbReference>
<dbReference type="GO" id="GO:0003841">
    <property type="term" value="F:1-acylglycerol-3-phosphate O-acyltransferase activity"/>
    <property type="evidence" value="ECO:0007669"/>
    <property type="project" value="UniProtKB-EC"/>
</dbReference>
<keyword evidence="15" id="KW-0012">Acyltransferase</keyword>
<dbReference type="GeneTree" id="ENSGT00390000016277"/>
<dbReference type="GO" id="GO:0055088">
    <property type="term" value="P:lipid homeostasis"/>
    <property type="evidence" value="ECO:0007669"/>
    <property type="project" value="TreeGrafter"/>
</dbReference>
<dbReference type="PRINTS" id="PR00111">
    <property type="entry name" value="ABHYDROLASE"/>
</dbReference>
<dbReference type="GO" id="GO:0052689">
    <property type="term" value="F:carboxylic ester hydrolase activity"/>
    <property type="evidence" value="ECO:0007669"/>
    <property type="project" value="TreeGrafter"/>
</dbReference>
<evidence type="ECO:0000256" key="8">
    <source>
        <dbReference type="ARBA" id="ARBA00022677"/>
    </source>
</evidence>
<dbReference type="OrthoDB" id="7457040at2759"/>
<keyword evidence="14" id="KW-1208">Phospholipid metabolism</keyword>
<evidence type="ECO:0000256" key="4">
    <source>
        <dbReference type="ARBA" id="ARBA00004502"/>
    </source>
</evidence>
<dbReference type="GO" id="GO:0006654">
    <property type="term" value="P:phosphatidic acid biosynthetic process"/>
    <property type="evidence" value="ECO:0007669"/>
    <property type="project" value="TreeGrafter"/>
</dbReference>
<name>A0A8C4ZJS4_GADMO</name>
<dbReference type="Pfam" id="PF00561">
    <property type="entry name" value="Abhydrolase_1"/>
    <property type="match status" value="1"/>
</dbReference>
<evidence type="ECO:0000256" key="19">
    <source>
        <dbReference type="ARBA" id="ARBA00042413"/>
    </source>
</evidence>
<accession>A0A8C4ZJS4</accession>
<evidence type="ECO:0000256" key="18">
    <source>
        <dbReference type="ARBA" id="ARBA00040731"/>
    </source>
</evidence>
<keyword evidence="29" id="KW-1185">Reference proteome</keyword>
<comment type="catalytic activity">
    <reaction evidence="1">
        <text>a 1-acyl-sn-glycero-3-phosphate + an acyl-CoA = a 1,2-diacyl-sn-glycero-3-phosphate + CoA</text>
        <dbReference type="Rhea" id="RHEA:19709"/>
        <dbReference type="ChEBI" id="CHEBI:57287"/>
        <dbReference type="ChEBI" id="CHEBI:57970"/>
        <dbReference type="ChEBI" id="CHEBI:58342"/>
        <dbReference type="ChEBI" id="CHEBI:58608"/>
        <dbReference type="EC" id="2.3.1.51"/>
    </reaction>
    <physiologicalReaction direction="left-to-right" evidence="1">
        <dbReference type="Rhea" id="RHEA:19710"/>
    </physiologicalReaction>
</comment>
<comment type="catalytic activity">
    <reaction evidence="22">
        <text>1-octadecanoyl-sn-glycero-3-phosphate + (9Z)-octadecenoyl-CoA = 1-octadecanoyl-2-(9Z-octadecenoyl)-sn-glycero-3-phosphate + CoA</text>
        <dbReference type="Rhea" id="RHEA:37163"/>
        <dbReference type="ChEBI" id="CHEBI:57287"/>
        <dbReference type="ChEBI" id="CHEBI:57387"/>
        <dbReference type="ChEBI" id="CHEBI:74560"/>
        <dbReference type="ChEBI" id="CHEBI:74565"/>
    </reaction>
    <physiologicalReaction direction="left-to-right" evidence="22">
        <dbReference type="Rhea" id="RHEA:37164"/>
    </physiologicalReaction>
</comment>
<sequence>MRRMAEEVPSIAEQSSWLSSWLPSWCPTSSSQLKDAEEKMLKSVRQPFSRQHVRISGDNYLWTLAFNTLPQPSQQPARTRPGPPLVLLHGFGGGVALWIQNFDSLAGCGPVYALDLLGFGRSSRPQFSGDPREAEEQFVQALEEWRQRVGLEDMVLLGHNLGGYLATAYTLKHPHRVKHLLLVEPWGFPGRPDGPQDGAIPVWIRAMGASMSPFNPLAGLRLAGRLGPMLVQTIRSDFKQKYSSVFEDHTVSDYIYHLNAQTPSGETAFKNMTIPYGWAKRPMQERVGRVQPDIPISFIYGSRSSIDSDSGSALKRDRPDVQIKVIRGAGHYVFADQPEDFNQTVLEILAVYRTGAAVGSAEEDL</sequence>
<comment type="catalytic activity">
    <reaction evidence="25">
        <text>1-(9Z-octadecenoyl)-sn-glycero-3-phosphate + (5Z,8Z,11Z,14Z)-eicosatetraenoyl-CoA = 1-(9Z)-octadecenoyl-2-(5Z,8Z,11Z,14Z)-eicosatetraenoyl-sn-glycero-3-phosphate + CoA</text>
        <dbReference type="Rhea" id="RHEA:37443"/>
        <dbReference type="ChEBI" id="CHEBI:57287"/>
        <dbReference type="ChEBI" id="CHEBI:57368"/>
        <dbReference type="ChEBI" id="CHEBI:74544"/>
        <dbReference type="ChEBI" id="CHEBI:74928"/>
    </reaction>
    <physiologicalReaction direction="left-to-right" evidence="25">
        <dbReference type="Rhea" id="RHEA:37444"/>
    </physiologicalReaction>
</comment>
<comment type="subcellular location">
    <subcellularLocation>
        <location evidence="3">Cytoplasm</location>
    </subcellularLocation>
    <subcellularLocation>
        <location evidence="4">Lipid droplet</location>
    </subcellularLocation>
</comment>
<keyword evidence="11" id="KW-0276">Fatty acid metabolism</keyword>
<evidence type="ECO:0000259" key="27">
    <source>
        <dbReference type="Pfam" id="PF00561"/>
    </source>
</evidence>
<dbReference type="SUPFAM" id="SSF53474">
    <property type="entry name" value="alpha/beta-Hydrolases"/>
    <property type="match status" value="1"/>
</dbReference>
<comment type="catalytic activity">
    <reaction evidence="2">
        <text>1-(9Z-octadecenoyl)-sn-glycero-3-phosphate + hexadecanoyl-CoA = 1-(9Z)-octadecenoyl-2-hexadecanoyl-sn-glycero-3-phosphate + CoA</text>
        <dbReference type="Rhea" id="RHEA:37143"/>
        <dbReference type="ChEBI" id="CHEBI:57287"/>
        <dbReference type="ChEBI" id="CHEBI:57379"/>
        <dbReference type="ChEBI" id="CHEBI:74544"/>
        <dbReference type="ChEBI" id="CHEBI:74551"/>
    </reaction>
    <physiologicalReaction direction="left-to-right" evidence="2">
        <dbReference type="Rhea" id="RHEA:37144"/>
    </physiologicalReaction>
</comment>
<evidence type="ECO:0000256" key="26">
    <source>
        <dbReference type="ARBA" id="ARBA00049561"/>
    </source>
</evidence>
<evidence type="ECO:0000256" key="13">
    <source>
        <dbReference type="ARBA" id="ARBA00023209"/>
    </source>
</evidence>
<keyword evidence="10" id="KW-0221">Differentiation</keyword>
<dbReference type="OMA" id="QRDWVWR"/>
<evidence type="ECO:0000256" key="5">
    <source>
        <dbReference type="ARBA" id="ARBA00013211"/>
    </source>
</evidence>
<protein>
    <recommendedName>
        <fullName evidence="18">1-acylglycerol-3-phosphate O-acyltransferase ABHD5</fullName>
        <ecNumber evidence="5">2.3.1.51</ecNumber>
    </recommendedName>
    <alternativeName>
        <fullName evidence="19">Abhydrolase domain-containing protein 5</fullName>
    </alternativeName>
</protein>
<dbReference type="KEGG" id="gmh:115535725"/>
<evidence type="ECO:0000256" key="2">
    <source>
        <dbReference type="ARBA" id="ARBA00000816"/>
    </source>
</evidence>
<comment type="catalytic activity">
    <reaction evidence="16">
        <text>1-(9Z-octadecenoyl)-sn-glycero-3-phosphate + octadecanoyl-CoA = 1-(9Z-octadecenoyl)-2-octadecanoyl-sn-glycero-3-phosphate + CoA</text>
        <dbReference type="Rhea" id="RHEA:37147"/>
        <dbReference type="ChEBI" id="CHEBI:57287"/>
        <dbReference type="ChEBI" id="CHEBI:57394"/>
        <dbReference type="ChEBI" id="CHEBI:74544"/>
        <dbReference type="ChEBI" id="CHEBI:74552"/>
    </reaction>
    <physiologicalReaction direction="left-to-right" evidence="16">
        <dbReference type="Rhea" id="RHEA:37148"/>
    </physiologicalReaction>
</comment>
<evidence type="ECO:0000256" key="10">
    <source>
        <dbReference type="ARBA" id="ARBA00022782"/>
    </source>
</evidence>
<dbReference type="GO" id="GO:0010891">
    <property type="term" value="P:negative regulation of triglyceride storage"/>
    <property type="evidence" value="ECO:0007669"/>
    <property type="project" value="TreeGrafter"/>
</dbReference>
<dbReference type="GeneID" id="115535725"/>
<evidence type="ECO:0000256" key="14">
    <source>
        <dbReference type="ARBA" id="ARBA00023264"/>
    </source>
</evidence>
<evidence type="ECO:0000256" key="25">
    <source>
        <dbReference type="ARBA" id="ARBA00048770"/>
    </source>
</evidence>
<evidence type="ECO:0000313" key="28">
    <source>
        <dbReference type="Ensembl" id="ENSGMOP00000015218.2"/>
    </source>
</evidence>
<dbReference type="GO" id="GO:0006631">
    <property type="term" value="P:fatty acid metabolic process"/>
    <property type="evidence" value="ECO:0007669"/>
    <property type="project" value="UniProtKB-KW"/>
</dbReference>
<dbReference type="CTD" id="100329433"/>
<evidence type="ECO:0000256" key="16">
    <source>
        <dbReference type="ARBA" id="ARBA00036296"/>
    </source>
</evidence>
<dbReference type="GO" id="GO:0005739">
    <property type="term" value="C:mitochondrion"/>
    <property type="evidence" value="ECO:0007669"/>
    <property type="project" value="TreeGrafter"/>
</dbReference>
<evidence type="ECO:0000256" key="1">
    <source>
        <dbReference type="ARBA" id="ARBA00000300"/>
    </source>
</evidence>
<dbReference type="PANTHER" id="PTHR42886:SF34">
    <property type="entry name" value="1-ACYLGLYCEROL-3-PHOSPHATE O-ACYLTRANSFERASE ABHD5"/>
    <property type="match status" value="1"/>
</dbReference>
<proteinExistence type="inferred from homology"/>
<dbReference type="RefSeq" id="XP_030203010.1">
    <property type="nucleotide sequence ID" value="XM_030347150.1"/>
</dbReference>
<organism evidence="28 29">
    <name type="scientific">Gadus morhua</name>
    <name type="common">Atlantic cod</name>
    <dbReference type="NCBI Taxonomy" id="8049"/>
    <lineage>
        <taxon>Eukaryota</taxon>
        <taxon>Metazoa</taxon>
        <taxon>Chordata</taxon>
        <taxon>Craniata</taxon>
        <taxon>Vertebrata</taxon>
        <taxon>Euteleostomi</taxon>
        <taxon>Actinopterygii</taxon>
        <taxon>Neopterygii</taxon>
        <taxon>Teleostei</taxon>
        <taxon>Neoteleostei</taxon>
        <taxon>Acanthomorphata</taxon>
        <taxon>Zeiogadaria</taxon>
        <taxon>Gadariae</taxon>
        <taxon>Gadiformes</taxon>
        <taxon>Gadoidei</taxon>
        <taxon>Gadidae</taxon>
        <taxon>Gadus</taxon>
    </lineage>
</organism>
<dbReference type="Gene3D" id="3.40.50.1820">
    <property type="entry name" value="alpha/beta hydrolase"/>
    <property type="match status" value="1"/>
</dbReference>
<dbReference type="GO" id="GO:0010898">
    <property type="term" value="P:positive regulation of triglyceride catabolic process"/>
    <property type="evidence" value="ECO:0007669"/>
    <property type="project" value="TreeGrafter"/>
</dbReference>
<evidence type="ECO:0000256" key="15">
    <source>
        <dbReference type="ARBA" id="ARBA00023315"/>
    </source>
</evidence>
<keyword evidence="13" id="KW-0594">Phospholipid biosynthesis</keyword>
<feature type="domain" description="AB hydrolase-1" evidence="27">
    <location>
        <begin position="83"/>
        <end position="337"/>
    </location>
</feature>
<dbReference type="EC" id="2.3.1.51" evidence="5"/>